<dbReference type="Gene3D" id="3.30.760.10">
    <property type="entry name" value="RNA Cap, Translation Initiation Factor Eif4e"/>
    <property type="match status" value="1"/>
</dbReference>
<evidence type="ECO:0000256" key="5">
    <source>
        <dbReference type="ARBA" id="ARBA00022917"/>
    </source>
</evidence>
<dbReference type="Proteomes" id="UP000838412">
    <property type="component" value="Chromosome 5"/>
</dbReference>
<reference evidence="8" key="1">
    <citation type="submission" date="2022-01" db="EMBL/GenBank/DDBJ databases">
        <authorList>
            <person name="Braso-Vives M."/>
        </authorList>
    </citation>
    <scope>NUCLEOTIDE SEQUENCE</scope>
</reference>
<comment type="similarity">
    <text evidence="1 6">Belongs to the eukaryotic initiation factor 4E family.</text>
</comment>
<dbReference type="PANTHER" id="PTHR11960">
    <property type="entry name" value="EUKARYOTIC TRANSLATION INITIATION FACTOR 4E RELATED"/>
    <property type="match status" value="1"/>
</dbReference>
<evidence type="ECO:0000256" key="4">
    <source>
        <dbReference type="ARBA" id="ARBA00022884"/>
    </source>
</evidence>
<keyword evidence="3" id="KW-0810">Translation regulation</keyword>
<evidence type="ECO:0000313" key="9">
    <source>
        <dbReference type="Proteomes" id="UP000838412"/>
    </source>
</evidence>
<dbReference type="GO" id="GO:0006417">
    <property type="term" value="P:regulation of translation"/>
    <property type="evidence" value="ECO:0007669"/>
    <property type="project" value="UniProtKB-KW"/>
</dbReference>
<dbReference type="PANTHER" id="PTHR11960:SF66">
    <property type="entry name" value="EUKARYOTIC TRANSLATION INITIATION FACTOR 4E TYPE 3"/>
    <property type="match status" value="1"/>
</dbReference>
<proteinExistence type="inferred from homology"/>
<evidence type="ECO:0000256" key="3">
    <source>
        <dbReference type="ARBA" id="ARBA00022845"/>
    </source>
</evidence>
<dbReference type="SUPFAM" id="SSF55418">
    <property type="entry name" value="eIF4e-like"/>
    <property type="match status" value="1"/>
</dbReference>
<dbReference type="OrthoDB" id="17977at2759"/>
<evidence type="ECO:0000256" key="7">
    <source>
        <dbReference type="SAM" id="MobiDB-lite"/>
    </source>
</evidence>
<accession>A0A8K0A172</accession>
<feature type="compositionally biased region" description="Polar residues" evidence="7">
    <location>
        <begin position="1"/>
        <end position="11"/>
    </location>
</feature>
<keyword evidence="9" id="KW-1185">Reference proteome</keyword>
<dbReference type="FunFam" id="3.30.760.10:FF:000007">
    <property type="entry name" value="Eukaryotic translation initiation factor 4E family member 3"/>
    <property type="match status" value="1"/>
</dbReference>
<dbReference type="InterPro" id="IPR001040">
    <property type="entry name" value="TIF_eIF_4E"/>
</dbReference>
<gene>
    <name evidence="8" type="primary">EIF4E3</name>
    <name evidence="8" type="ORF">BLAG_LOCUS19016</name>
</gene>
<organism evidence="8 9">
    <name type="scientific">Branchiostoma lanceolatum</name>
    <name type="common">Common lancelet</name>
    <name type="synonym">Amphioxus lanceolatum</name>
    <dbReference type="NCBI Taxonomy" id="7740"/>
    <lineage>
        <taxon>Eukaryota</taxon>
        <taxon>Metazoa</taxon>
        <taxon>Chordata</taxon>
        <taxon>Cephalochordata</taxon>
        <taxon>Leptocardii</taxon>
        <taxon>Amphioxiformes</taxon>
        <taxon>Branchiostomatidae</taxon>
        <taxon>Branchiostoma</taxon>
    </lineage>
</organism>
<dbReference type="GO" id="GO:0000340">
    <property type="term" value="F:RNA 7-methylguanosine cap binding"/>
    <property type="evidence" value="ECO:0007669"/>
    <property type="project" value="TreeGrafter"/>
</dbReference>
<dbReference type="Pfam" id="PF01652">
    <property type="entry name" value="IF4E"/>
    <property type="match status" value="1"/>
</dbReference>
<dbReference type="EMBL" id="OV696690">
    <property type="protein sequence ID" value="CAH1264790.1"/>
    <property type="molecule type" value="Genomic_DNA"/>
</dbReference>
<evidence type="ECO:0000256" key="1">
    <source>
        <dbReference type="ARBA" id="ARBA00009860"/>
    </source>
</evidence>
<feature type="region of interest" description="Disordered" evidence="7">
    <location>
        <begin position="1"/>
        <end position="25"/>
    </location>
</feature>
<evidence type="ECO:0000313" key="8">
    <source>
        <dbReference type="EMBL" id="CAH1264790.1"/>
    </source>
</evidence>
<dbReference type="InterPro" id="IPR023398">
    <property type="entry name" value="TIF_eIF4e-like"/>
</dbReference>
<name>A0A8K0A172_BRALA</name>
<dbReference type="AlphaFoldDB" id="A0A8K0A172"/>
<keyword evidence="2 6" id="KW-0396">Initiation factor</keyword>
<keyword evidence="4 6" id="KW-0694">RNA-binding</keyword>
<dbReference type="GO" id="GO:0003743">
    <property type="term" value="F:translation initiation factor activity"/>
    <property type="evidence" value="ECO:0007669"/>
    <property type="project" value="UniProtKB-KW"/>
</dbReference>
<evidence type="ECO:0000256" key="6">
    <source>
        <dbReference type="RuleBase" id="RU004374"/>
    </source>
</evidence>
<dbReference type="GO" id="GO:0016281">
    <property type="term" value="C:eukaryotic translation initiation factor 4F complex"/>
    <property type="evidence" value="ECO:0007669"/>
    <property type="project" value="TreeGrafter"/>
</dbReference>
<keyword evidence="5 6" id="KW-0648">Protein biosynthesis</keyword>
<sequence length="219" mass="25211">MAASTVDSLQSPEPPVPGSSPKLPRAAIDGIQRNEKTGIPLNTAWTFWLDKSVRGATAAEYEANLRKIYTVNTVESFWGVFNNIPDVSEIQDRYGYHLMREERRPIWEDECNMRGGYWKMKCFKKDTSVVWKELLLAVIGEQFTDHTAEGDEVVGLSVSVRERDDIIQIWNQNAEVAEKASVVSKFRELLPNTNFPTLFYKPHQAHHAFEKDRTNFYRK</sequence>
<evidence type="ECO:0000256" key="2">
    <source>
        <dbReference type="ARBA" id="ARBA00022540"/>
    </source>
</evidence>
<protein>
    <submittedName>
        <fullName evidence="8">EIF4E3 protein</fullName>
    </submittedName>
</protein>